<keyword evidence="4" id="KW-1185">Reference proteome</keyword>
<organism evidence="3 4">
    <name type="scientific">Lujinxingia litoralis</name>
    <dbReference type="NCBI Taxonomy" id="2211119"/>
    <lineage>
        <taxon>Bacteria</taxon>
        <taxon>Deltaproteobacteria</taxon>
        <taxon>Bradymonadales</taxon>
        <taxon>Lujinxingiaceae</taxon>
        <taxon>Lujinxingia</taxon>
    </lineage>
</organism>
<dbReference type="Gene3D" id="1.10.287.110">
    <property type="entry name" value="DnaJ domain"/>
    <property type="match status" value="1"/>
</dbReference>
<dbReference type="SUPFAM" id="SSF46565">
    <property type="entry name" value="Chaperone J-domain"/>
    <property type="match status" value="1"/>
</dbReference>
<feature type="domain" description="J" evidence="2">
    <location>
        <begin position="534"/>
        <end position="605"/>
    </location>
</feature>
<dbReference type="OrthoDB" id="5478125at2"/>
<proteinExistence type="predicted"/>
<dbReference type="PROSITE" id="PS50076">
    <property type="entry name" value="DNAJ_2"/>
    <property type="match status" value="1"/>
</dbReference>
<evidence type="ECO:0000313" key="3">
    <source>
        <dbReference type="EMBL" id="RAL23795.1"/>
    </source>
</evidence>
<reference evidence="3 4" key="1">
    <citation type="submission" date="2018-05" db="EMBL/GenBank/DDBJ databases">
        <title>Lujinxingia marina gen. nov. sp. nov., a new facultative anaerobic member of the class Deltaproteobacteria, and proposal of Lujinxingaceae fam. nov.</title>
        <authorList>
            <person name="Li C.-M."/>
        </authorList>
    </citation>
    <scope>NUCLEOTIDE SEQUENCE [LARGE SCALE GENOMIC DNA]</scope>
    <source>
        <strain evidence="3 4">B210</strain>
    </source>
</reference>
<accession>A0A328C764</accession>
<comment type="caution">
    <text evidence="3">The sequence shown here is derived from an EMBL/GenBank/DDBJ whole genome shotgun (WGS) entry which is preliminary data.</text>
</comment>
<dbReference type="InterPro" id="IPR001623">
    <property type="entry name" value="DnaJ_domain"/>
</dbReference>
<dbReference type="AlphaFoldDB" id="A0A328C764"/>
<protein>
    <recommendedName>
        <fullName evidence="2">J domain-containing protein</fullName>
    </recommendedName>
</protein>
<dbReference type="InterPro" id="IPR036869">
    <property type="entry name" value="J_dom_sf"/>
</dbReference>
<evidence type="ECO:0000259" key="2">
    <source>
        <dbReference type="PROSITE" id="PS50076"/>
    </source>
</evidence>
<evidence type="ECO:0000256" key="1">
    <source>
        <dbReference type="SAM" id="MobiDB-lite"/>
    </source>
</evidence>
<dbReference type="Proteomes" id="UP000249169">
    <property type="component" value="Unassembled WGS sequence"/>
</dbReference>
<name>A0A328C764_9DELT</name>
<feature type="region of interest" description="Disordered" evidence="1">
    <location>
        <begin position="175"/>
        <end position="228"/>
    </location>
</feature>
<sequence>MSQSHWSSDEQALINALERLMSERFGELRGPGVRAVFEEVLTRLEKAPAPQRSPEGWTGRMEREVASPVASTHQGGLIRADVEIVADTEALIDSLLHQILEVGAVLVQLDDPPGLNDIVQVKLSFPHAHLEVEARARVVHQSERGTAIEVSGLSREDRVTLQAVADDRQREAEAQAARETSVTEVPSTHPAPVDDAARSYSGFGAGRGSVTRTMQSAGRRRFDVPDPDMDVVRSTMQSMKSGFITREFYGPAPPWFEPDGDPDRVEALAGERVLDVLLQLSASGFTGALVHRSGTSQRQLLFESGYMVEMSSLPRAPGAELGPMLQAARRITKRQLAMAAAHADEFNSPLARSLLELDILDPDRIRHAISGRLTFLLREFCEERSGDVAIFDAAALPADFLPKPPLRVHLAVERVIYERLLRGLTQCMASERDQVMAPELDTYPEILIQERDRLERALSAAAQLRLVDKVLNGRRRLREVLTESALPPAETFAVVFALHRMGLLRFDRSLHQTVVRERLRENVTVKYLSVHKASYFEVLNVHWSSYSEVIEKAYGELKAQFDPSRIPAELEDEVHQRVREINERVEAAYAALAKRATRHGYRTRIMPEYKLAHAIPLFLKQSELAERRGQWAEARDAVRRVLEIEPDNAEGQRRLTRYEQIIEKGISPNPADTNQ</sequence>
<gene>
    <name evidence="3" type="ORF">DL240_06475</name>
</gene>
<dbReference type="EMBL" id="QHKO01000002">
    <property type="protein sequence ID" value="RAL23795.1"/>
    <property type="molecule type" value="Genomic_DNA"/>
</dbReference>
<dbReference type="RefSeq" id="WP_111729053.1">
    <property type="nucleotide sequence ID" value="NZ_QHKO01000002.1"/>
</dbReference>
<evidence type="ECO:0000313" key="4">
    <source>
        <dbReference type="Proteomes" id="UP000249169"/>
    </source>
</evidence>